<dbReference type="PANTHER" id="PTHR43763:SF6">
    <property type="entry name" value="XAA-PRO AMINOPEPTIDASE 1"/>
    <property type="match status" value="1"/>
</dbReference>
<dbReference type="STRING" id="688246.Premu_0302"/>
<feature type="domain" description="Peptidase M24 C-terminal" evidence="9">
    <location>
        <begin position="543"/>
        <end position="602"/>
    </location>
</feature>
<dbReference type="InterPro" id="IPR032416">
    <property type="entry name" value="Peptidase_M24_C"/>
</dbReference>
<dbReference type="SUPFAM" id="SSF55920">
    <property type="entry name" value="Creatinase/aminopeptidase"/>
    <property type="match status" value="1"/>
</dbReference>
<evidence type="ECO:0000256" key="1">
    <source>
        <dbReference type="ARBA" id="ARBA00008766"/>
    </source>
</evidence>
<dbReference type="SUPFAM" id="SSF53092">
    <property type="entry name" value="Creatinase/prolidase N-terminal domain"/>
    <property type="match status" value="1"/>
</dbReference>
<dbReference type="InterPro" id="IPR036005">
    <property type="entry name" value="Creatinase/aminopeptidase-like"/>
</dbReference>
<protein>
    <submittedName>
        <fullName evidence="10">Peptidase M24</fullName>
    </submittedName>
</protein>
<dbReference type="Gene3D" id="3.40.350.10">
    <property type="entry name" value="Creatinase/prolidase N-terminal domain"/>
    <property type="match status" value="2"/>
</dbReference>
<dbReference type="InterPro" id="IPR033740">
    <property type="entry name" value="Pept_M24B"/>
</dbReference>
<keyword evidence="11" id="KW-1185">Reference proteome</keyword>
<dbReference type="RefSeq" id="WP_007572546.1">
    <property type="nucleotide sequence ID" value="NZ_BPTS01000001.1"/>
</dbReference>
<evidence type="ECO:0000259" key="7">
    <source>
        <dbReference type="Pfam" id="PF00557"/>
    </source>
</evidence>
<evidence type="ECO:0000256" key="5">
    <source>
        <dbReference type="ARBA" id="ARBA00023049"/>
    </source>
</evidence>
<feature type="domain" description="Creatinase N-terminal" evidence="8">
    <location>
        <begin position="9"/>
        <end position="133"/>
    </location>
</feature>
<proteinExistence type="inferred from homology"/>
<evidence type="ECO:0000256" key="4">
    <source>
        <dbReference type="ARBA" id="ARBA00022801"/>
    </source>
</evidence>
<dbReference type="OrthoDB" id="9806388at2"/>
<keyword evidence="2" id="KW-0645">Protease</keyword>
<feature type="domain" description="Peptidase M24" evidence="7">
    <location>
        <begin position="321"/>
        <end position="533"/>
    </location>
</feature>
<dbReference type="InterPro" id="IPR029149">
    <property type="entry name" value="Creatin/AminoP/Spt16_N"/>
</dbReference>
<dbReference type="PANTHER" id="PTHR43763">
    <property type="entry name" value="XAA-PRO AMINOPEPTIDASE 1"/>
    <property type="match status" value="1"/>
</dbReference>
<keyword evidence="4" id="KW-0378">Hydrolase</keyword>
<evidence type="ECO:0000313" key="11">
    <source>
        <dbReference type="Proteomes" id="UP000002772"/>
    </source>
</evidence>
<dbReference type="PROSITE" id="PS00491">
    <property type="entry name" value="PROLINE_PEPTIDASE"/>
    <property type="match status" value="1"/>
</dbReference>
<dbReference type="FunFam" id="3.90.230.10:FF:000009">
    <property type="entry name" value="xaa-Pro aminopeptidase 2"/>
    <property type="match status" value="1"/>
</dbReference>
<dbReference type="Pfam" id="PF01321">
    <property type="entry name" value="Creatinase_N"/>
    <property type="match status" value="1"/>
</dbReference>
<comment type="similarity">
    <text evidence="1 6">Belongs to the peptidase M24B family.</text>
</comment>
<dbReference type="Proteomes" id="UP000002772">
    <property type="component" value="Unassembled WGS sequence"/>
</dbReference>
<sequence length="602" mass="67532">MVNDTILSRLADLREVLRHEKLDAFIFPSTDPHHSEYTPDRWKGREWISGFKGSAGTAVVTMDSAALWTDSRYFIAAENQLVGTSFQLMRQKVKGTPSISEWLGKELKNRNAQVGVDGMCNNYSSVETLTHDLRRQGGITVRTNFDPLNEIWDDRPGIPDHKIELHSLEYAGETTLSKIERVRAALCDMGADGMLVSALDDIAWLLNLRGSDVHCNPVFVAYLLISTDEVTLFVNNEKLTAQVETYLDSQNVKIAPYGKVGEGLRKYFEYNILLDPEETSYTLYNIIASSNDNAYAKEIVRHSSPIPAMKAVKNQAEIAGYRSAMLKDGIALVKFLRWLKPAVEAGGQTEMSIDRKLTALRAEQPLFRGISFDTIAGYNAHGAIVHYEATPETNVALEPHGLLLLDSGAQYEDGTTDITRTIALGPVTDEMRRVYTLVLKGHIQLELAKFPDGVSGTQLDALAREALWREGLNYLHGTGHGVGSYLNVHEGPHQIRMEYMPTPLRTDMTVTDEPGIYLEGQFGVRHENTLLIQPYMQTVFGDFLQMEPLTLCPFDAAPVIKELLLPEERAWLNNYHRHVCDMLAPHLDGEDLKWLQEATREI</sequence>
<dbReference type="InterPro" id="IPR000994">
    <property type="entry name" value="Pept_M24"/>
</dbReference>
<organism evidence="10 11">
    <name type="scientific">Hallella multisaccharivorax DSM 17128</name>
    <dbReference type="NCBI Taxonomy" id="688246"/>
    <lineage>
        <taxon>Bacteria</taxon>
        <taxon>Pseudomonadati</taxon>
        <taxon>Bacteroidota</taxon>
        <taxon>Bacteroidia</taxon>
        <taxon>Bacteroidales</taxon>
        <taxon>Prevotellaceae</taxon>
        <taxon>Hallella</taxon>
    </lineage>
</organism>
<accession>F8NA57</accession>
<dbReference type="Pfam" id="PF16189">
    <property type="entry name" value="Creatinase_N_2"/>
    <property type="match status" value="1"/>
</dbReference>
<evidence type="ECO:0000259" key="8">
    <source>
        <dbReference type="Pfam" id="PF01321"/>
    </source>
</evidence>
<dbReference type="AlphaFoldDB" id="F8NA57"/>
<evidence type="ECO:0000256" key="2">
    <source>
        <dbReference type="ARBA" id="ARBA00022670"/>
    </source>
</evidence>
<evidence type="ECO:0000259" key="9">
    <source>
        <dbReference type="Pfam" id="PF16188"/>
    </source>
</evidence>
<keyword evidence="3 6" id="KW-0479">Metal-binding</keyword>
<dbReference type="GO" id="GO:0005737">
    <property type="term" value="C:cytoplasm"/>
    <property type="evidence" value="ECO:0007669"/>
    <property type="project" value="UniProtKB-ARBA"/>
</dbReference>
<dbReference type="Gene3D" id="3.90.230.10">
    <property type="entry name" value="Creatinase/methionine aminopeptidase superfamily"/>
    <property type="match status" value="1"/>
</dbReference>
<name>F8NA57_9BACT</name>
<evidence type="ECO:0000313" key="10">
    <source>
        <dbReference type="EMBL" id="EGN55787.1"/>
    </source>
</evidence>
<dbReference type="GO" id="GO:0006508">
    <property type="term" value="P:proteolysis"/>
    <property type="evidence" value="ECO:0007669"/>
    <property type="project" value="UniProtKB-KW"/>
</dbReference>
<dbReference type="Pfam" id="PF16188">
    <property type="entry name" value="Peptidase_M24_C"/>
    <property type="match status" value="1"/>
</dbReference>
<dbReference type="eggNOG" id="COG0006">
    <property type="taxonomic scope" value="Bacteria"/>
</dbReference>
<dbReference type="GO" id="GO:0070006">
    <property type="term" value="F:metalloaminopeptidase activity"/>
    <property type="evidence" value="ECO:0007669"/>
    <property type="project" value="InterPro"/>
</dbReference>
<dbReference type="InterPro" id="IPR050422">
    <property type="entry name" value="X-Pro_aminopeptidase_P"/>
</dbReference>
<keyword evidence="5" id="KW-0482">Metalloprotease</keyword>
<dbReference type="InterPro" id="IPR000587">
    <property type="entry name" value="Creatinase_N"/>
</dbReference>
<dbReference type="HOGENOM" id="CLU_011781_2_4_10"/>
<dbReference type="Pfam" id="PF00557">
    <property type="entry name" value="Peptidase_M24"/>
    <property type="match status" value="1"/>
</dbReference>
<reference evidence="11" key="1">
    <citation type="journal article" date="2011" name="Stand. Genomic Sci.">
        <title>Non-contiguous finished genome sequence of the opportunistic oral pathogen Prevotella multisaccharivorax type strain (PPPA20).</title>
        <authorList>
            <person name="Pati A."/>
            <person name="Gronow S."/>
            <person name="Lu M."/>
            <person name="Lapidus A."/>
            <person name="Nolan M."/>
            <person name="Lucas S."/>
            <person name="Hammon N."/>
            <person name="Deshpande S."/>
            <person name="Cheng J.F."/>
            <person name="Tapia R."/>
            <person name="Han C."/>
            <person name="Goodwin L."/>
            <person name="Pitluck S."/>
            <person name="Liolios K."/>
            <person name="Pagani I."/>
            <person name="Mavromatis K."/>
            <person name="Mikhailova N."/>
            <person name="Huntemann M."/>
            <person name="Chen A."/>
            <person name="Palaniappan K."/>
            <person name="Land M."/>
            <person name="Hauser L."/>
            <person name="Detter J.C."/>
            <person name="Brambilla E.M."/>
            <person name="Rohde M."/>
            <person name="Goker M."/>
            <person name="Woyke T."/>
            <person name="Bristow J."/>
            <person name="Eisen J.A."/>
            <person name="Markowitz V."/>
            <person name="Hugenholtz P."/>
            <person name="Kyrpides N.C."/>
            <person name="Klenk H.P."/>
            <person name="Ivanova N."/>
        </authorList>
    </citation>
    <scope>NUCLEOTIDE SEQUENCE [LARGE SCALE GENOMIC DNA]</scope>
    <source>
        <strain evidence="11">DSM 17128</strain>
    </source>
</reference>
<evidence type="ECO:0000256" key="6">
    <source>
        <dbReference type="RuleBase" id="RU000590"/>
    </source>
</evidence>
<dbReference type="CDD" id="cd01085">
    <property type="entry name" value="APP"/>
    <property type="match status" value="1"/>
</dbReference>
<dbReference type="InterPro" id="IPR001131">
    <property type="entry name" value="Peptidase_M24B_aminopep-P_CS"/>
</dbReference>
<gene>
    <name evidence="10" type="ORF">Premu_0302</name>
</gene>
<dbReference type="GO" id="GO:0046872">
    <property type="term" value="F:metal ion binding"/>
    <property type="evidence" value="ECO:0007669"/>
    <property type="project" value="UniProtKB-KW"/>
</dbReference>
<dbReference type="EMBL" id="GL945017">
    <property type="protein sequence ID" value="EGN55787.1"/>
    <property type="molecule type" value="Genomic_DNA"/>
</dbReference>
<evidence type="ECO:0000256" key="3">
    <source>
        <dbReference type="ARBA" id="ARBA00022723"/>
    </source>
</evidence>